<evidence type="ECO:0000313" key="3">
    <source>
        <dbReference type="EMBL" id="GEA86049.1"/>
    </source>
</evidence>
<name>A0A4Y3KNR0_9CELL</name>
<evidence type="ECO:0000259" key="2">
    <source>
        <dbReference type="Pfam" id="PF10708"/>
    </source>
</evidence>
<keyword evidence="1" id="KW-0812">Transmembrane</keyword>
<dbReference type="AlphaFoldDB" id="A0A4Y3KNR0"/>
<sequence>MTTTQPGWYPDPQNPATMRWFDGTQWTAHVASAATLDPRTVQRSSWSTTKIVVTVVAVVVGVLVVLGVLAAIAIPVFLNQANTEGFRTSVEGATCEQVVAEAVELSHRDLPDGYVALASVTDAHAVTDDRGTVQRPATGELAHVLTCEGTGQWEDGTSSAIRLSLSVDSAGRHTIADTTDTSPTT</sequence>
<evidence type="ECO:0000256" key="1">
    <source>
        <dbReference type="SAM" id="Phobius"/>
    </source>
</evidence>
<gene>
    <name evidence="3" type="ORF">CGE01nite_33000</name>
</gene>
<proteinExistence type="predicted"/>
<dbReference type="EMBL" id="BJLQ01000089">
    <property type="protein sequence ID" value="GEA86049.1"/>
    <property type="molecule type" value="Genomic_DNA"/>
</dbReference>
<dbReference type="Pfam" id="PF10708">
    <property type="entry name" value="DUF2510"/>
    <property type="match status" value="1"/>
</dbReference>
<protein>
    <recommendedName>
        <fullName evidence="2">DUF2510 domain-containing protein</fullName>
    </recommendedName>
</protein>
<organism evidence="3 4">
    <name type="scientific">Cellulomonas gelida</name>
    <dbReference type="NCBI Taxonomy" id="1712"/>
    <lineage>
        <taxon>Bacteria</taxon>
        <taxon>Bacillati</taxon>
        <taxon>Actinomycetota</taxon>
        <taxon>Actinomycetes</taxon>
        <taxon>Micrococcales</taxon>
        <taxon>Cellulomonadaceae</taxon>
        <taxon>Cellulomonas</taxon>
    </lineage>
</organism>
<feature type="transmembrane region" description="Helical" evidence="1">
    <location>
        <begin position="51"/>
        <end position="78"/>
    </location>
</feature>
<dbReference type="Proteomes" id="UP000320461">
    <property type="component" value="Unassembled WGS sequence"/>
</dbReference>
<accession>A0A4Y3KNR0</accession>
<reference evidence="3 4" key="1">
    <citation type="submission" date="2019-06" db="EMBL/GenBank/DDBJ databases">
        <title>Whole genome shotgun sequence of Cellulomonas gelida NBRC 3748.</title>
        <authorList>
            <person name="Hosoyama A."/>
            <person name="Uohara A."/>
            <person name="Ohji S."/>
            <person name="Ichikawa N."/>
        </authorList>
    </citation>
    <scope>NUCLEOTIDE SEQUENCE [LARGE SCALE GENOMIC DNA]</scope>
    <source>
        <strain evidence="3 4">NBRC 3748</strain>
    </source>
</reference>
<keyword evidence="4" id="KW-1185">Reference proteome</keyword>
<keyword evidence="1" id="KW-0472">Membrane</keyword>
<dbReference type="InterPro" id="IPR018929">
    <property type="entry name" value="DUF2510"/>
</dbReference>
<feature type="domain" description="DUF2510" evidence="2">
    <location>
        <begin position="6"/>
        <end position="35"/>
    </location>
</feature>
<evidence type="ECO:0000313" key="4">
    <source>
        <dbReference type="Proteomes" id="UP000320461"/>
    </source>
</evidence>
<dbReference type="RefSeq" id="WP_170211015.1">
    <property type="nucleotide sequence ID" value="NZ_BJLQ01000089.1"/>
</dbReference>
<comment type="caution">
    <text evidence="3">The sequence shown here is derived from an EMBL/GenBank/DDBJ whole genome shotgun (WGS) entry which is preliminary data.</text>
</comment>
<keyword evidence="1" id="KW-1133">Transmembrane helix</keyword>